<accession>K7LDQ3</accession>
<name>K7LDQ3_SOYBN</name>
<dbReference type="InParanoid" id="K7LDQ3"/>
<dbReference type="HOGENOM" id="CLU_2594572_0_0_1"/>
<sequence length="80" mass="9688">MSNCYHNLNSKFAVTRQFFCCFQIWACGIQLGRKRHGFWVKMFLLGVADYFGIARNDPKHISLLKRYRKRKKEIKERMKK</sequence>
<keyword evidence="3" id="KW-1185">Reference proteome</keyword>
<reference evidence="2" key="2">
    <citation type="submission" date="2018-02" db="UniProtKB">
        <authorList>
            <consortium name="EnsemblPlants"/>
        </authorList>
    </citation>
    <scope>IDENTIFICATION</scope>
    <source>
        <strain evidence="2">Williams 82</strain>
    </source>
</reference>
<evidence type="ECO:0000313" key="1">
    <source>
        <dbReference type="EMBL" id="KRH38430.1"/>
    </source>
</evidence>
<evidence type="ECO:0000313" key="3">
    <source>
        <dbReference type="Proteomes" id="UP000008827"/>
    </source>
</evidence>
<proteinExistence type="predicted"/>
<dbReference type="EMBL" id="CM000842">
    <property type="protein sequence ID" value="KRH38430.1"/>
    <property type="molecule type" value="Genomic_DNA"/>
</dbReference>
<protein>
    <submittedName>
        <fullName evidence="1 2">Uncharacterized protein</fullName>
    </submittedName>
</protein>
<gene>
    <name evidence="1" type="ORF">GLYMA_09G135600</name>
</gene>
<organism evidence="1">
    <name type="scientific">Glycine max</name>
    <name type="common">Soybean</name>
    <name type="synonym">Glycine hispida</name>
    <dbReference type="NCBI Taxonomy" id="3847"/>
    <lineage>
        <taxon>Eukaryota</taxon>
        <taxon>Viridiplantae</taxon>
        <taxon>Streptophyta</taxon>
        <taxon>Embryophyta</taxon>
        <taxon>Tracheophyta</taxon>
        <taxon>Spermatophyta</taxon>
        <taxon>Magnoliopsida</taxon>
        <taxon>eudicotyledons</taxon>
        <taxon>Gunneridae</taxon>
        <taxon>Pentapetalae</taxon>
        <taxon>rosids</taxon>
        <taxon>fabids</taxon>
        <taxon>Fabales</taxon>
        <taxon>Fabaceae</taxon>
        <taxon>Papilionoideae</taxon>
        <taxon>50 kb inversion clade</taxon>
        <taxon>NPAAA clade</taxon>
        <taxon>indigoferoid/millettioid clade</taxon>
        <taxon>Phaseoleae</taxon>
        <taxon>Glycine</taxon>
        <taxon>Glycine subgen. Soja</taxon>
    </lineage>
</organism>
<dbReference type="PaxDb" id="3847-GLYMA09G25042.1"/>
<dbReference type="EnsemblPlants" id="KRH38430">
    <property type="protein sequence ID" value="KRH38430"/>
    <property type="gene ID" value="GLYMA_09G135600"/>
</dbReference>
<dbReference type="Gramene" id="KRH38430">
    <property type="protein sequence ID" value="KRH38430"/>
    <property type="gene ID" value="GLYMA_09G135600"/>
</dbReference>
<dbReference type="Proteomes" id="UP000008827">
    <property type="component" value="Chromosome 9"/>
</dbReference>
<reference evidence="1" key="3">
    <citation type="submission" date="2018-07" db="EMBL/GenBank/DDBJ databases">
        <title>WGS assembly of Glycine max.</title>
        <authorList>
            <person name="Schmutz J."/>
            <person name="Cannon S."/>
            <person name="Schlueter J."/>
            <person name="Ma J."/>
            <person name="Mitros T."/>
            <person name="Nelson W."/>
            <person name="Hyten D."/>
            <person name="Song Q."/>
            <person name="Thelen J."/>
            <person name="Cheng J."/>
            <person name="Xu D."/>
            <person name="Hellsten U."/>
            <person name="May G."/>
            <person name="Yu Y."/>
            <person name="Sakurai T."/>
            <person name="Umezawa T."/>
            <person name="Bhattacharyya M."/>
            <person name="Sandhu D."/>
            <person name="Valliyodan B."/>
            <person name="Lindquist E."/>
            <person name="Peto M."/>
            <person name="Grant D."/>
            <person name="Shu S."/>
            <person name="Goodstein D."/>
            <person name="Barry K."/>
            <person name="Futrell-Griggs M."/>
            <person name="Abernathy B."/>
            <person name="Du J."/>
            <person name="Tian Z."/>
            <person name="Zhu L."/>
            <person name="Gill N."/>
            <person name="Joshi T."/>
            <person name="Libault M."/>
            <person name="Sethuraman A."/>
            <person name="Zhang X."/>
            <person name="Shinozaki K."/>
            <person name="Nguyen H."/>
            <person name="Wing R."/>
            <person name="Cregan P."/>
            <person name="Specht J."/>
            <person name="Grimwood J."/>
            <person name="Rokhsar D."/>
            <person name="Stacey G."/>
            <person name="Shoemaker R."/>
            <person name="Jackson S."/>
        </authorList>
    </citation>
    <scope>NUCLEOTIDE SEQUENCE</scope>
    <source>
        <tissue evidence="1">Callus</tissue>
    </source>
</reference>
<reference evidence="1 2" key="1">
    <citation type="journal article" date="2010" name="Nature">
        <title>Genome sequence of the palaeopolyploid soybean.</title>
        <authorList>
            <person name="Schmutz J."/>
            <person name="Cannon S.B."/>
            <person name="Schlueter J."/>
            <person name="Ma J."/>
            <person name="Mitros T."/>
            <person name="Nelson W."/>
            <person name="Hyten D.L."/>
            <person name="Song Q."/>
            <person name="Thelen J.J."/>
            <person name="Cheng J."/>
            <person name="Xu D."/>
            <person name="Hellsten U."/>
            <person name="May G.D."/>
            <person name="Yu Y."/>
            <person name="Sakurai T."/>
            <person name="Umezawa T."/>
            <person name="Bhattacharyya M.K."/>
            <person name="Sandhu D."/>
            <person name="Valliyodan B."/>
            <person name="Lindquist E."/>
            <person name="Peto M."/>
            <person name="Grant D."/>
            <person name="Shu S."/>
            <person name="Goodstein D."/>
            <person name="Barry K."/>
            <person name="Futrell-Griggs M."/>
            <person name="Abernathy B."/>
            <person name="Du J."/>
            <person name="Tian Z."/>
            <person name="Zhu L."/>
            <person name="Gill N."/>
            <person name="Joshi T."/>
            <person name="Libault M."/>
            <person name="Sethuraman A."/>
            <person name="Zhang X.-C."/>
            <person name="Shinozaki K."/>
            <person name="Nguyen H.T."/>
            <person name="Wing R.A."/>
            <person name="Cregan P."/>
            <person name="Specht J."/>
            <person name="Grimwood J."/>
            <person name="Rokhsar D."/>
            <person name="Stacey G."/>
            <person name="Shoemaker R.C."/>
            <person name="Jackson S.A."/>
        </authorList>
    </citation>
    <scope>NUCLEOTIDE SEQUENCE [LARGE SCALE GENOMIC DNA]</scope>
    <source>
        <strain evidence="2">cv. Williams 82</strain>
        <tissue evidence="1">Callus</tissue>
    </source>
</reference>
<dbReference type="AlphaFoldDB" id="K7LDQ3"/>
<evidence type="ECO:0000313" key="2">
    <source>
        <dbReference type="EnsemblPlants" id="KRH38430"/>
    </source>
</evidence>